<organism evidence="31 32">
    <name type="scientific">Siphonobacter curvatus</name>
    <dbReference type="NCBI Taxonomy" id="2094562"/>
    <lineage>
        <taxon>Bacteria</taxon>
        <taxon>Pseudomonadati</taxon>
        <taxon>Bacteroidota</taxon>
        <taxon>Cytophagia</taxon>
        <taxon>Cytophagales</taxon>
        <taxon>Cytophagaceae</taxon>
        <taxon>Siphonobacter</taxon>
    </lineage>
</organism>
<evidence type="ECO:0000256" key="18">
    <source>
        <dbReference type="ARBA" id="ARBA00025552"/>
    </source>
</evidence>
<accession>A0A2S7IMD1</accession>
<evidence type="ECO:0000256" key="13">
    <source>
        <dbReference type="ARBA" id="ARBA00022723"/>
    </source>
</evidence>
<evidence type="ECO:0000256" key="19">
    <source>
        <dbReference type="ARBA" id="ARBA00031040"/>
    </source>
</evidence>
<feature type="domain" description="Pterin-binding" evidence="27">
    <location>
        <begin position="373"/>
        <end position="634"/>
    </location>
</feature>
<proteinExistence type="inferred from homology"/>
<comment type="cofactor">
    <cofactor evidence="2 21 24">
        <name>Zn(2+)</name>
        <dbReference type="ChEBI" id="CHEBI:29105"/>
    </cofactor>
</comment>
<keyword evidence="13 21" id="KW-0479">Metal-binding</keyword>
<dbReference type="InterPro" id="IPR036589">
    <property type="entry name" value="HCY_dom_sf"/>
</dbReference>
<dbReference type="OrthoDB" id="9803687at2"/>
<dbReference type="Gene3D" id="1.10.288.10">
    <property type="entry name" value="Cobalamin-dependent Methionine Synthase, domain 2"/>
    <property type="match status" value="1"/>
</dbReference>
<evidence type="ECO:0000256" key="22">
    <source>
        <dbReference type="PIRSR" id="PIRSR000381-1"/>
    </source>
</evidence>
<feature type="binding site" evidence="23">
    <location>
        <position position="819"/>
    </location>
    <ligand>
        <name>methylcob(III)alamin</name>
        <dbReference type="ChEBI" id="CHEBI:28115"/>
    </ligand>
</feature>
<keyword evidence="32" id="KW-1185">Reference proteome</keyword>
<dbReference type="FunFam" id="3.40.50.280:FF:000001">
    <property type="entry name" value="Methionine synthase"/>
    <property type="match status" value="1"/>
</dbReference>
<evidence type="ECO:0000313" key="31">
    <source>
        <dbReference type="EMBL" id="PQA58901.1"/>
    </source>
</evidence>
<dbReference type="GO" id="GO:0008270">
    <property type="term" value="F:zinc ion binding"/>
    <property type="evidence" value="ECO:0007669"/>
    <property type="project" value="UniProtKB-UniRule"/>
</dbReference>
<keyword evidence="11 21" id="KW-0808">Transferase</keyword>
<keyword evidence="17 21" id="KW-0170">Cobalt</keyword>
<feature type="binding site" evidence="23">
    <location>
        <position position="709"/>
    </location>
    <ligand>
        <name>methylcob(III)alamin</name>
        <dbReference type="ChEBI" id="CHEBI:28115"/>
    </ligand>
</feature>
<dbReference type="PROSITE" id="PS51337">
    <property type="entry name" value="B12_BINDING_NTER"/>
    <property type="match status" value="1"/>
</dbReference>
<sequence length="1272" mass="141016">MTTIQKPDIRSLLKNRILVLDGAMGTMIQRYKLEEEDYRGSRFADWPHPLKGNNDLLVLTRPDIIKTIHAEYYEAGADIVETNSFSGTWIAMADYGMEELVYELNYESARIAREVADEFTARNPDKPRYVAGSMGPTNRTASLSPDVNNPGYRAITFDQLVGAYYEQTKALIEGGSDILLVETIFDTLNAKAALFAIDTYYQDVTNGKSPWPEHIPQGPKFEVPIMVSGTITDASGRTLSGQTTEAFLTSVSHLPLLSVGLNCALGADLMRPYVQTLADKSPFFTSAHPNAGLPNEMGEYDETPEQMGETINGFLNDGLLNIIGGCCGTTPGHIRRIAEIAATHQPRPIPVEEPVLKLSGLEPIEVTKEKVLFLNIGERCNVTGSKKFARLIRENKYDEALSIAREQVETGAQVIDVNMDEGMIDGAAAMTTFLNLLAAEPDIARVPVMVDSSKWEVIEAGLKCVQGKAIVNSISLKEGEEKFKEYARTVQRYGAAAVVMAFDENGQADSYERRIEICERAYRILVDEVGFPAEDIIFDPNILTVATGIDEHNNYAVDFINATRWIKENLPHAKVSGGVSNVSFSFRGNEPVREAIHSAFLYHAIKAGMDMGIVNAGQLTIYDEIPKDFLELVEDVLLNRRPDSTERLVTFAETVKAKGKTETGPDNSWRQLPVKERLSHALVKGIADFIDEDTEECRQAYARPIEVIEGPLMDGMNVVGDLFGAGKMFLPQVVKSARVMKKAVAYLQPFIEASKEAGSTAGRILLATVKGDVHDIGKNIVGVVLGCNNYEIIDLGVMVPTDKILEAAKTHNVDIIGLSGLITPSLDEMVGVAKEMERQGFNVPLLIGGATTSRIHTAVKIDPQYSGPVIHVLDASRSVPVAGRLTQSDESRAAVLSSIKAEYAKLREDHAKRKSDKNFVNIEAARQNKVNIDWENFQATKPRFLGTRVFEDYSLSEIAPYIDWTPFFQTWQLHGKYPAILEDQVVGAEAKKLFEDANNLLLEIIHDQSLKARAVVGFWPANSHEDDIILHPYETVSREVSCERHGSHTHLEYQISRANRSGEEVITTPALATLHHLRQQSQKAANLPNYSLADFIAPLESVHTDYIGGFAVTTGIGIEALLEKYEKDHDDYGSIMVKAIADRLAEAFAELMHQRVRKEFWGYAANETLENQDLIEEKYQGIRPAPGYPACPEHTEKRTLFDLLGAEQLGITLTESYAMYPASSVSGWYFSHPDSRYFTVGKIQKDQVEDYAKRKGMTLEEAEKWLAPALAY</sequence>
<dbReference type="PROSITE" id="PS50974">
    <property type="entry name" value="ADOMET_ACTIVATION"/>
    <property type="match status" value="1"/>
</dbReference>
<dbReference type="Gene3D" id="3.20.20.20">
    <property type="entry name" value="Dihydropteroate synthase-like"/>
    <property type="match status" value="1"/>
</dbReference>
<feature type="binding site" evidence="23">
    <location>
        <begin position="1237"/>
        <end position="1238"/>
    </location>
    <ligand>
        <name>S-adenosyl-L-methionine</name>
        <dbReference type="ChEBI" id="CHEBI:59789"/>
    </ligand>
</feature>
<dbReference type="Pfam" id="PF02965">
    <property type="entry name" value="Met_synt_B12"/>
    <property type="match status" value="1"/>
</dbReference>
<comment type="domain">
    <text evidence="21">Modular enzyme with four functionally distinct domains. The isolated Hcy-binding domain catalyzes methyl transfer from free methylcobalamin to homocysteine. The Hcy-binding domain in association with the pterin-binding domain catalyzes the methylation of cob(I)alamin by methyltetrahydrofolate and the methylation of homocysteine. The B12-binding domain binds the cofactor. The AdoMet activation domain binds S-adenosyl-L-methionine. Under aerobic conditions cob(I)alamin can be converted to inactive cob(II)alamin. Reductive methylation by S-adenosyl-L-methionine and flavodoxin regenerates methylcobalamin.</text>
</comment>
<evidence type="ECO:0000256" key="1">
    <source>
        <dbReference type="ARBA" id="ARBA00001700"/>
    </source>
</evidence>
<comment type="caution">
    <text evidence="31">The sequence shown here is derived from an EMBL/GenBank/DDBJ whole genome shotgun (WGS) entry which is preliminary data.</text>
</comment>
<feature type="binding site" evidence="22 24">
    <location>
        <position position="263"/>
    </location>
    <ligand>
        <name>Zn(2+)</name>
        <dbReference type="ChEBI" id="CHEBI:29105"/>
    </ligand>
</feature>
<dbReference type="Pfam" id="PF02310">
    <property type="entry name" value="B12-binding"/>
    <property type="match status" value="1"/>
</dbReference>
<dbReference type="RefSeq" id="WP_104710068.1">
    <property type="nucleotide sequence ID" value="NZ_PTRA01000001.1"/>
</dbReference>
<evidence type="ECO:0000256" key="25">
    <source>
        <dbReference type="SAM" id="MobiDB-lite"/>
    </source>
</evidence>
<dbReference type="GO" id="GO:0008705">
    <property type="term" value="F:methionine synthase activity"/>
    <property type="evidence" value="ECO:0007669"/>
    <property type="project" value="UniProtKB-UniRule"/>
</dbReference>
<feature type="domain" description="B12-binding N-terminal" evidence="30">
    <location>
        <begin position="665"/>
        <end position="759"/>
    </location>
</feature>
<evidence type="ECO:0000256" key="11">
    <source>
        <dbReference type="ARBA" id="ARBA00022679"/>
    </source>
</evidence>
<evidence type="ECO:0000256" key="16">
    <source>
        <dbReference type="ARBA" id="ARBA00023167"/>
    </source>
</evidence>
<dbReference type="CDD" id="cd00740">
    <property type="entry name" value="MeTr"/>
    <property type="match status" value="1"/>
</dbReference>
<dbReference type="CDD" id="cd02069">
    <property type="entry name" value="methionine_synthase_B12_BD"/>
    <property type="match status" value="1"/>
</dbReference>
<dbReference type="SMART" id="SM01018">
    <property type="entry name" value="B12-binding_2"/>
    <property type="match status" value="1"/>
</dbReference>
<evidence type="ECO:0000256" key="24">
    <source>
        <dbReference type="PROSITE-ProRule" id="PRU00333"/>
    </source>
</evidence>
<dbReference type="PROSITE" id="PS50972">
    <property type="entry name" value="PTERIN_BINDING"/>
    <property type="match status" value="1"/>
</dbReference>
<dbReference type="GO" id="GO:0046653">
    <property type="term" value="P:tetrahydrofolate metabolic process"/>
    <property type="evidence" value="ECO:0007669"/>
    <property type="project" value="TreeGrafter"/>
</dbReference>
<evidence type="ECO:0000256" key="10">
    <source>
        <dbReference type="ARBA" id="ARBA00022628"/>
    </source>
</evidence>
<dbReference type="SUPFAM" id="SSF56507">
    <property type="entry name" value="Methionine synthase activation domain-like"/>
    <property type="match status" value="1"/>
</dbReference>
<evidence type="ECO:0000256" key="17">
    <source>
        <dbReference type="ARBA" id="ARBA00023285"/>
    </source>
</evidence>
<evidence type="ECO:0000259" key="26">
    <source>
        <dbReference type="PROSITE" id="PS50970"/>
    </source>
</evidence>
<comment type="cofactor">
    <cofactor evidence="3 21 22">
        <name>methylcob(III)alamin</name>
        <dbReference type="ChEBI" id="CHEBI:28115"/>
    </cofactor>
</comment>
<keyword evidence="10 21" id="KW-0846">Cobalamin</keyword>
<dbReference type="GO" id="GO:0005829">
    <property type="term" value="C:cytosol"/>
    <property type="evidence" value="ECO:0007669"/>
    <property type="project" value="TreeGrafter"/>
</dbReference>
<keyword evidence="15 21" id="KW-0862">Zinc</keyword>
<dbReference type="GO" id="GO:0032259">
    <property type="term" value="P:methylation"/>
    <property type="evidence" value="ECO:0007669"/>
    <property type="project" value="UniProtKB-KW"/>
</dbReference>
<protein>
    <recommendedName>
        <fullName evidence="7 20">Methionine synthase</fullName>
        <ecNumber evidence="6 20">2.1.1.13</ecNumber>
    </recommendedName>
    <alternativeName>
        <fullName evidence="19 21">5-methyltetrahydrofolate--homocysteine methyltransferase</fullName>
    </alternativeName>
</protein>
<feature type="binding site" evidence="23">
    <location>
        <position position="963"/>
    </location>
    <ligand>
        <name>S-adenosyl-L-methionine</name>
        <dbReference type="ChEBI" id="CHEBI:59789"/>
    </ligand>
</feature>
<comment type="pathway">
    <text evidence="4 21">Amino-acid biosynthesis; L-methionine biosynthesis via de novo pathway; L-methionine from L-homocysteine (MetH route): step 1/1.</text>
</comment>
<evidence type="ECO:0000256" key="2">
    <source>
        <dbReference type="ARBA" id="ARBA00001947"/>
    </source>
</evidence>
<evidence type="ECO:0000256" key="7">
    <source>
        <dbReference type="ARBA" id="ARBA00013998"/>
    </source>
</evidence>
<dbReference type="NCBIfam" id="NF007024">
    <property type="entry name" value="PRK09490.1"/>
    <property type="match status" value="1"/>
</dbReference>
<feature type="domain" description="AdoMet activation" evidence="28">
    <location>
        <begin position="913"/>
        <end position="1272"/>
    </location>
</feature>
<dbReference type="Gene3D" id="3.40.50.280">
    <property type="entry name" value="Cobalamin-binding domain"/>
    <property type="match status" value="1"/>
</dbReference>
<evidence type="ECO:0000256" key="23">
    <source>
        <dbReference type="PIRSR" id="PIRSR000381-2"/>
    </source>
</evidence>
<dbReference type="Gene3D" id="3.20.20.330">
    <property type="entry name" value="Homocysteine-binding-like domain"/>
    <property type="match status" value="1"/>
</dbReference>
<evidence type="ECO:0000256" key="14">
    <source>
        <dbReference type="ARBA" id="ARBA00022737"/>
    </source>
</evidence>
<evidence type="ECO:0000259" key="30">
    <source>
        <dbReference type="PROSITE" id="PS51337"/>
    </source>
</evidence>
<dbReference type="SUPFAM" id="SSF47644">
    <property type="entry name" value="Methionine synthase domain"/>
    <property type="match status" value="1"/>
</dbReference>
<evidence type="ECO:0000256" key="6">
    <source>
        <dbReference type="ARBA" id="ARBA00012032"/>
    </source>
</evidence>
<dbReference type="InterPro" id="IPR003759">
    <property type="entry name" value="Cbl-bd_cap"/>
</dbReference>
<dbReference type="InterPro" id="IPR036724">
    <property type="entry name" value="Cobalamin-bd_sf"/>
</dbReference>
<evidence type="ECO:0000256" key="4">
    <source>
        <dbReference type="ARBA" id="ARBA00005178"/>
    </source>
</evidence>
<dbReference type="FunFam" id="3.20.20.330:FF:000001">
    <property type="entry name" value="Methionine synthase"/>
    <property type="match status" value="1"/>
</dbReference>
<comment type="similarity">
    <text evidence="5">Belongs to the vitamin-B12 dependent methionine synthase family.</text>
</comment>
<keyword evidence="14" id="KW-0677">Repeat</keyword>
<evidence type="ECO:0000256" key="9">
    <source>
        <dbReference type="ARBA" id="ARBA00022605"/>
    </source>
</evidence>
<keyword evidence="16 21" id="KW-0486">Methionine biosynthesis</keyword>
<dbReference type="SUPFAM" id="SSF51717">
    <property type="entry name" value="Dihydropteroate synthetase-like"/>
    <property type="match status" value="1"/>
</dbReference>
<dbReference type="FunFam" id="3.20.20.20:FF:000002">
    <property type="entry name" value="Methionine synthase"/>
    <property type="match status" value="1"/>
</dbReference>
<feature type="compositionally biased region" description="Polar residues" evidence="25">
    <location>
        <begin position="135"/>
        <end position="145"/>
    </location>
</feature>
<dbReference type="InterPro" id="IPR004223">
    <property type="entry name" value="VitB12-dep_Met_synth_activ_dom"/>
</dbReference>
<dbReference type="InterPro" id="IPR011822">
    <property type="entry name" value="MetH"/>
</dbReference>
<comment type="function">
    <text evidence="18 21">Catalyzes the transfer of a methyl group from methyl-cobalamin to homocysteine, yielding enzyme-bound cob(I)alamin and methionine. Subsequently, remethylates the cofactor using methyltetrahydrofolate.</text>
</comment>
<dbReference type="GO" id="GO:0031419">
    <property type="term" value="F:cobalamin binding"/>
    <property type="evidence" value="ECO:0007669"/>
    <property type="project" value="UniProtKB-UniRule"/>
</dbReference>
<dbReference type="Pfam" id="PF02607">
    <property type="entry name" value="B12-binding_2"/>
    <property type="match status" value="1"/>
</dbReference>
<dbReference type="EMBL" id="PTRA01000001">
    <property type="protein sequence ID" value="PQA58901.1"/>
    <property type="molecule type" value="Genomic_DNA"/>
</dbReference>
<keyword evidence="12 21" id="KW-0949">S-adenosyl-L-methionine</keyword>
<feature type="binding site" evidence="22 24">
    <location>
        <position position="327"/>
    </location>
    <ligand>
        <name>Zn(2+)</name>
        <dbReference type="ChEBI" id="CHEBI:29105"/>
    </ligand>
</feature>
<evidence type="ECO:0000256" key="5">
    <source>
        <dbReference type="ARBA" id="ARBA00010398"/>
    </source>
</evidence>
<gene>
    <name evidence="31" type="ORF">C5O19_04365</name>
</gene>
<dbReference type="PROSITE" id="PS51332">
    <property type="entry name" value="B12_BINDING"/>
    <property type="match status" value="1"/>
</dbReference>
<evidence type="ECO:0000259" key="28">
    <source>
        <dbReference type="PROSITE" id="PS50974"/>
    </source>
</evidence>
<dbReference type="InterPro" id="IPR011005">
    <property type="entry name" value="Dihydropteroate_synth-like_sf"/>
</dbReference>
<dbReference type="InterPro" id="IPR050554">
    <property type="entry name" value="Met_Synthase/Corrinoid"/>
</dbReference>
<dbReference type="SUPFAM" id="SSF82282">
    <property type="entry name" value="Homocysteine S-methyltransferase"/>
    <property type="match status" value="1"/>
</dbReference>
<dbReference type="Pfam" id="PF02574">
    <property type="entry name" value="S-methyl_trans"/>
    <property type="match status" value="1"/>
</dbReference>
<dbReference type="PANTHER" id="PTHR45833">
    <property type="entry name" value="METHIONINE SYNTHASE"/>
    <property type="match status" value="1"/>
</dbReference>
<dbReference type="AlphaFoldDB" id="A0A2S7IMD1"/>
<dbReference type="InterPro" id="IPR006158">
    <property type="entry name" value="Cobalamin-bd"/>
</dbReference>
<feature type="binding site" evidence="23">
    <location>
        <position position="1183"/>
    </location>
    <ligand>
        <name>S-adenosyl-L-methionine</name>
        <dbReference type="ChEBI" id="CHEBI:59789"/>
    </ligand>
</feature>
<dbReference type="NCBIfam" id="TIGR02082">
    <property type="entry name" value="metH"/>
    <property type="match status" value="1"/>
</dbReference>
<evidence type="ECO:0000256" key="8">
    <source>
        <dbReference type="ARBA" id="ARBA00022603"/>
    </source>
</evidence>
<evidence type="ECO:0000259" key="29">
    <source>
        <dbReference type="PROSITE" id="PS51332"/>
    </source>
</evidence>
<feature type="domain" description="Hcy-binding" evidence="26">
    <location>
        <begin position="6"/>
        <end position="341"/>
    </location>
</feature>
<evidence type="ECO:0000256" key="3">
    <source>
        <dbReference type="ARBA" id="ARBA00001956"/>
    </source>
</evidence>
<dbReference type="UniPathway" id="UPA00051">
    <property type="reaction ID" value="UER00081"/>
</dbReference>
<comment type="catalytic activity">
    <reaction evidence="1 21">
        <text>(6S)-5-methyl-5,6,7,8-tetrahydrofolate + L-homocysteine = (6S)-5,6,7,8-tetrahydrofolate + L-methionine</text>
        <dbReference type="Rhea" id="RHEA:11172"/>
        <dbReference type="ChEBI" id="CHEBI:18608"/>
        <dbReference type="ChEBI" id="CHEBI:57453"/>
        <dbReference type="ChEBI" id="CHEBI:57844"/>
        <dbReference type="ChEBI" id="CHEBI:58199"/>
        <dbReference type="EC" id="2.1.1.13"/>
    </reaction>
</comment>
<keyword evidence="9 21" id="KW-0028">Amino-acid biosynthesis</keyword>
<dbReference type="InterPro" id="IPR000489">
    <property type="entry name" value="Pterin-binding_dom"/>
</dbReference>
<dbReference type="PANTHER" id="PTHR45833:SF1">
    <property type="entry name" value="METHIONINE SYNTHASE"/>
    <property type="match status" value="1"/>
</dbReference>
<feature type="binding site" evidence="23">
    <location>
        <position position="823"/>
    </location>
    <ligand>
        <name>methylcob(III)alamin</name>
        <dbReference type="ChEBI" id="CHEBI:28115"/>
    </ligand>
</feature>
<dbReference type="Gene3D" id="1.10.1240.10">
    <property type="entry name" value="Methionine synthase domain"/>
    <property type="match status" value="1"/>
</dbReference>
<dbReference type="PIRSF" id="PIRSF000381">
    <property type="entry name" value="MetH"/>
    <property type="match status" value="1"/>
</dbReference>
<dbReference type="InterPro" id="IPR037010">
    <property type="entry name" value="VitB12-dep_Met_synth_activ_sf"/>
</dbReference>
<evidence type="ECO:0000256" key="12">
    <source>
        <dbReference type="ARBA" id="ARBA00022691"/>
    </source>
</evidence>
<dbReference type="InterPro" id="IPR033706">
    <property type="entry name" value="Met_synthase_B12-bd"/>
</dbReference>
<evidence type="ECO:0000256" key="15">
    <source>
        <dbReference type="ARBA" id="ARBA00022833"/>
    </source>
</evidence>
<evidence type="ECO:0000259" key="27">
    <source>
        <dbReference type="PROSITE" id="PS50972"/>
    </source>
</evidence>
<dbReference type="FunFam" id="1.10.1240.10:FF:000001">
    <property type="entry name" value="Methionine synthase"/>
    <property type="match status" value="1"/>
</dbReference>
<dbReference type="InterPro" id="IPR003726">
    <property type="entry name" value="HCY_dom"/>
</dbReference>
<feature type="binding site" evidence="23">
    <location>
        <begin position="771"/>
        <end position="775"/>
    </location>
    <ligand>
        <name>methylcob(III)alamin</name>
        <dbReference type="ChEBI" id="CHEBI:28115"/>
    </ligand>
</feature>
<evidence type="ECO:0000256" key="21">
    <source>
        <dbReference type="PIRNR" id="PIRNR000381"/>
    </source>
</evidence>
<evidence type="ECO:0000256" key="20">
    <source>
        <dbReference type="NCBIfam" id="TIGR02082"/>
    </source>
</evidence>
<dbReference type="PROSITE" id="PS50970">
    <property type="entry name" value="HCY"/>
    <property type="match status" value="1"/>
</dbReference>
<feature type="binding site" evidence="23">
    <location>
        <position position="875"/>
    </location>
    <ligand>
        <name>methylcob(III)alamin</name>
        <dbReference type="ChEBI" id="CHEBI:28115"/>
    </ligand>
</feature>
<reference evidence="32" key="1">
    <citation type="submission" date="2018-02" db="EMBL/GenBank/DDBJ databases">
        <title>Genome sequencing of Solimonas sp. HR-BB.</title>
        <authorList>
            <person name="Lee Y."/>
            <person name="Jeon C.O."/>
        </authorList>
    </citation>
    <scope>NUCLEOTIDE SEQUENCE [LARGE SCALE GENOMIC DNA]</scope>
    <source>
        <strain evidence="32">HR-U</strain>
    </source>
</reference>
<dbReference type="Proteomes" id="UP000239590">
    <property type="component" value="Unassembled WGS sequence"/>
</dbReference>
<dbReference type="SUPFAM" id="SSF52242">
    <property type="entry name" value="Cobalamin (vitamin B12)-binding domain"/>
    <property type="match status" value="1"/>
</dbReference>
<feature type="binding site" description="axial binding residue" evidence="22">
    <location>
        <position position="774"/>
    </location>
    <ligand>
        <name>methylcob(III)alamin</name>
        <dbReference type="ChEBI" id="CHEBI:28115"/>
    </ligand>
    <ligandPart>
        <name>Co</name>
        <dbReference type="ChEBI" id="CHEBI:27638"/>
    </ligandPart>
</feature>
<feature type="binding site" evidence="22 24">
    <location>
        <position position="326"/>
    </location>
    <ligand>
        <name>Zn(2+)</name>
        <dbReference type="ChEBI" id="CHEBI:29105"/>
    </ligand>
</feature>
<dbReference type="InterPro" id="IPR036594">
    <property type="entry name" value="Meth_synthase_dom"/>
</dbReference>
<dbReference type="EC" id="2.1.1.13" evidence="6 20"/>
<evidence type="ECO:0000313" key="32">
    <source>
        <dbReference type="Proteomes" id="UP000239590"/>
    </source>
</evidence>
<dbReference type="Gene3D" id="3.10.196.10">
    <property type="entry name" value="Vitamin B12-dependent methionine synthase, activation domain"/>
    <property type="match status" value="1"/>
</dbReference>
<feature type="region of interest" description="Disordered" evidence="25">
    <location>
        <begin position="126"/>
        <end position="145"/>
    </location>
</feature>
<dbReference type="GO" id="GO:0050667">
    <property type="term" value="P:homocysteine metabolic process"/>
    <property type="evidence" value="ECO:0007669"/>
    <property type="project" value="TreeGrafter"/>
</dbReference>
<dbReference type="Pfam" id="PF00809">
    <property type="entry name" value="Pterin_bind"/>
    <property type="match status" value="1"/>
</dbReference>
<feature type="domain" description="B12-binding" evidence="29">
    <location>
        <begin position="761"/>
        <end position="896"/>
    </location>
</feature>
<name>A0A2S7IMD1_9BACT</name>
<keyword evidence="8 21" id="KW-0489">Methyltransferase</keyword>